<reference evidence="1" key="1">
    <citation type="submission" date="2023-04" db="EMBL/GenBank/DDBJ databases">
        <title>Draft Genome sequencing of Naganishia species isolated from polar environments using Oxford Nanopore Technology.</title>
        <authorList>
            <person name="Leo P."/>
            <person name="Venkateswaran K."/>
        </authorList>
    </citation>
    <scope>NUCLEOTIDE SEQUENCE</scope>
    <source>
        <strain evidence="1">MNA-CCFEE 5423</strain>
    </source>
</reference>
<gene>
    <name evidence="1" type="ORF">QFC21_000620</name>
</gene>
<comment type="caution">
    <text evidence="1">The sequence shown here is derived from an EMBL/GenBank/DDBJ whole genome shotgun (WGS) entry which is preliminary data.</text>
</comment>
<evidence type="ECO:0000313" key="1">
    <source>
        <dbReference type="EMBL" id="KAJ9109291.1"/>
    </source>
</evidence>
<evidence type="ECO:0000313" key="2">
    <source>
        <dbReference type="Proteomes" id="UP001227268"/>
    </source>
</evidence>
<keyword evidence="2" id="KW-1185">Reference proteome</keyword>
<dbReference type="EMBL" id="JASBWT010000001">
    <property type="protein sequence ID" value="KAJ9109291.1"/>
    <property type="molecule type" value="Genomic_DNA"/>
</dbReference>
<name>A0ACC2WE06_9TREE</name>
<organism evidence="1 2">
    <name type="scientific">Naganishia friedmannii</name>
    <dbReference type="NCBI Taxonomy" id="89922"/>
    <lineage>
        <taxon>Eukaryota</taxon>
        <taxon>Fungi</taxon>
        <taxon>Dikarya</taxon>
        <taxon>Basidiomycota</taxon>
        <taxon>Agaricomycotina</taxon>
        <taxon>Tremellomycetes</taxon>
        <taxon>Filobasidiales</taxon>
        <taxon>Filobasidiaceae</taxon>
        <taxon>Naganishia</taxon>
    </lineage>
</organism>
<sequence length="723" mass="77798">MTAAAAQHALPTPDQPIDFPQPTGLLVIVSSSAVLPHQPPRPATIIVDRATGKVKNVLVGELLAEGVGGEKYPALGEGKEVEWVRVDEGKVVVPGLVDAHVHLNQPGRTSWEGFTSGTLAAVSGGVTTVIDMPLNSIPSTTSVGALEVKIKAARYGWENWRSLEEAQRVLGGNAGARHKSGMGVGAGWGKGRVDESDTHRHEDHAGDVDLEEALEGMPDEEEEMLDDSDEEMALFNEDDPVPIRRMSRSNSRSNSTVGISALAPSTPINSTNKSHTNGNHTYGNRNGTVHRSATKRLPRLLDVLGPAQSFVGKNKGVWCDVGFWGGIVPGNKRHLVPLVNAGVKGFKCFLIESGVDVSASSGSFDSCVRKGIESGRRLFAVPGIPGGQRGGCKKCHESPERKSRPHNPSGFKERRLTPASAPDPPPPGQTTPQGGLILFHAEMGDPVHGLGTDQSYTTFLQSRPDQWECTAIEMIIRLLAEQAADPTVVNPTRAHIVHLSSALALPMIREARKAGLPLTVETCFHYLVLSSDSVPGQHDPHRQSTEYKCCPPIRDESNREALWAALEDGSIDYVVSDHSPCLPEMKAGGFMDAWGGISALGLGFSLLWTEVTRRNKMKAAGQLEGEEIGIERIVKWCSENTAAQVGLAGVKGAIQPGADADFAIFNPELSFEITTESLKFRNKVSPYLGKTLRGKVEQTFLRGNLVFDHEKGLTQQVRLGNLI</sequence>
<dbReference type="Proteomes" id="UP001227268">
    <property type="component" value="Unassembled WGS sequence"/>
</dbReference>
<protein>
    <submittedName>
        <fullName evidence="1">Uncharacterized protein</fullName>
    </submittedName>
</protein>
<accession>A0ACC2WE06</accession>
<proteinExistence type="predicted"/>